<dbReference type="PANTHER" id="PTHR46696:SF6">
    <property type="entry name" value="P450, PUTATIVE (EUROFUNG)-RELATED"/>
    <property type="match status" value="1"/>
</dbReference>
<keyword evidence="2" id="KW-0560">Oxidoreductase</keyword>
<dbReference type="CDD" id="cd11035">
    <property type="entry name" value="P450cam-like"/>
    <property type="match status" value="1"/>
</dbReference>
<keyword evidence="4" id="KW-1185">Reference proteome</keyword>
<keyword evidence="2" id="KW-0479">Metal-binding</keyword>
<proteinExistence type="inferred from homology"/>
<keyword evidence="2" id="KW-0503">Monooxygenase</keyword>
<dbReference type="Proteomes" id="UP000321172">
    <property type="component" value="Chromosome"/>
</dbReference>
<dbReference type="SUPFAM" id="SSF48264">
    <property type="entry name" value="Cytochrome P450"/>
    <property type="match status" value="1"/>
</dbReference>
<name>A0A5B8S7A7_9SPHN</name>
<dbReference type="RefSeq" id="WP_147091107.1">
    <property type="nucleotide sequence ID" value="NZ_BAABJD010000002.1"/>
</dbReference>
<dbReference type="InterPro" id="IPR017972">
    <property type="entry name" value="Cyt_P450_CS"/>
</dbReference>
<dbReference type="Gene3D" id="1.10.630.10">
    <property type="entry name" value="Cytochrome P450"/>
    <property type="match status" value="1"/>
</dbReference>
<evidence type="ECO:0000313" key="3">
    <source>
        <dbReference type="EMBL" id="QEA17028.1"/>
    </source>
</evidence>
<dbReference type="EMBL" id="CP042345">
    <property type="protein sequence ID" value="QEA17028.1"/>
    <property type="molecule type" value="Genomic_DNA"/>
</dbReference>
<keyword evidence="2" id="KW-0408">Iron</keyword>
<dbReference type="KEGG" id="ngf:FRF71_13300"/>
<keyword evidence="2" id="KW-0349">Heme</keyword>
<organism evidence="3 4">
    <name type="scientific">Novosphingobium ginsenosidimutans</name>
    <dbReference type="NCBI Taxonomy" id="1176536"/>
    <lineage>
        <taxon>Bacteria</taxon>
        <taxon>Pseudomonadati</taxon>
        <taxon>Pseudomonadota</taxon>
        <taxon>Alphaproteobacteria</taxon>
        <taxon>Sphingomonadales</taxon>
        <taxon>Sphingomonadaceae</taxon>
        <taxon>Novosphingobium</taxon>
    </lineage>
</organism>
<dbReference type="Pfam" id="PF00067">
    <property type="entry name" value="p450"/>
    <property type="match status" value="1"/>
</dbReference>
<dbReference type="InterPro" id="IPR002397">
    <property type="entry name" value="Cyt_P450_B"/>
</dbReference>
<evidence type="ECO:0000256" key="1">
    <source>
        <dbReference type="ARBA" id="ARBA00010617"/>
    </source>
</evidence>
<dbReference type="GO" id="GO:0020037">
    <property type="term" value="F:heme binding"/>
    <property type="evidence" value="ECO:0007669"/>
    <property type="project" value="InterPro"/>
</dbReference>
<dbReference type="InterPro" id="IPR036396">
    <property type="entry name" value="Cyt_P450_sf"/>
</dbReference>
<sequence>MSTPIEPSLARRPDHVPEALVVDFDFYELPGSDEDIQTAYRQFQVQGPDIFWTPRNGGHWVATRADDILVMQKDHQRFSYRHITLPPMPEVAPRQIPLEIDPPQHAHYRRPLMQALQPAAVAKLEQGVHDVAVEAIERLLPLGECEFVENFAKVLPIHVFLRMVNLPLEDKNFLLPIAEDSVRGRNAETRFKSMVAMGAYLQKWVNERREAPGDDLLTQIVNVEINGQRISHDEAISYAALVLFGGLDTVAGMLSFFARHLATHDVQRRQIVERLDDDAFLKRAIEELIRRHGMANTARVVTHDFEYKGVRFRAGDRLLPPNLLVGIDDRLNPDPLTVDFAREGGIHAAFGNGPHACPGASLARRELRIFLREWLSRIPEFRIKAGTKPVMATGMVNGILKLELAWS</sequence>
<accession>A0A5B8S7A7</accession>
<dbReference type="InterPro" id="IPR001128">
    <property type="entry name" value="Cyt_P450"/>
</dbReference>
<dbReference type="OrthoDB" id="5522954at2"/>
<reference evidence="3 4" key="1">
    <citation type="journal article" date="2013" name="J. Microbiol. Biotechnol.">
        <title>Novosphingobium ginsenosidimutans sp. nov., with the ability to convert ginsenoside.</title>
        <authorList>
            <person name="Kim J.K."/>
            <person name="He D."/>
            <person name="Liu Q.M."/>
            <person name="Park H.Y."/>
            <person name="Jung M.S."/>
            <person name="Yoon M.H."/>
            <person name="Kim S.C."/>
            <person name="Im W.T."/>
        </authorList>
    </citation>
    <scope>NUCLEOTIDE SEQUENCE [LARGE SCALE GENOMIC DNA]</scope>
    <source>
        <strain evidence="3 4">FW-6</strain>
    </source>
</reference>
<dbReference type="PROSITE" id="PS00086">
    <property type="entry name" value="CYTOCHROME_P450"/>
    <property type="match status" value="1"/>
</dbReference>
<protein>
    <submittedName>
        <fullName evidence="3">Cytochrome P450</fullName>
    </submittedName>
</protein>
<comment type="similarity">
    <text evidence="1 2">Belongs to the cytochrome P450 family.</text>
</comment>
<dbReference type="PANTHER" id="PTHR46696">
    <property type="entry name" value="P450, PUTATIVE (EUROFUNG)-RELATED"/>
    <property type="match status" value="1"/>
</dbReference>
<dbReference type="GO" id="GO:0005506">
    <property type="term" value="F:iron ion binding"/>
    <property type="evidence" value="ECO:0007669"/>
    <property type="project" value="InterPro"/>
</dbReference>
<evidence type="ECO:0000313" key="4">
    <source>
        <dbReference type="Proteomes" id="UP000321172"/>
    </source>
</evidence>
<dbReference type="GO" id="GO:0004497">
    <property type="term" value="F:monooxygenase activity"/>
    <property type="evidence" value="ECO:0007669"/>
    <property type="project" value="UniProtKB-KW"/>
</dbReference>
<evidence type="ECO:0000256" key="2">
    <source>
        <dbReference type="RuleBase" id="RU000461"/>
    </source>
</evidence>
<dbReference type="PRINTS" id="PR00359">
    <property type="entry name" value="BP450"/>
</dbReference>
<gene>
    <name evidence="3" type="ORF">FRF71_13300</name>
</gene>
<dbReference type="AlphaFoldDB" id="A0A5B8S7A7"/>
<dbReference type="GO" id="GO:0016705">
    <property type="term" value="F:oxidoreductase activity, acting on paired donors, with incorporation or reduction of molecular oxygen"/>
    <property type="evidence" value="ECO:0007669"/>
    <property type="project" value="InterPro"/>
</dbReference>